<dbReference type="PROSITE" id="PS50949">
    <property type="entry name" value="HTH_GNTR"/>
    <property type="match status" value="1"/>
</dbReference>
<dbReference type="Gene3D" id="1.10.10.10">
    <property type="entry name" value="Winged helix-like DNA-binding domain superfamily/Winged helix DNA-binding domain"/>
    <property type="match status" value="1"/>
</dbReference>
<evidence type="ECO:0000256" key="2">
    <source>
        <dbReference type="ARBA" id="ARBA00023125"/>
    </source>
</evidence>
<evidence type="ECO:0000259" key="4">
    <source>
        <dbReference type="PROSITE" id="PS50949"/>
    </source>
</evidence>
<keyword evidence="3" id="KW-0804">Transcription</keyword>
<dbReference type="InterPro" id="IPR011711">
    <property type="entry name" value="GntR_C"/>
</dbReference>
<dbReference type="GO" id="GO:0003700">
    <property type="term" value="F:DNA-binding transcription factor activity"/>
    <property type="evidence" value="ECO:0007669"/>
    <property type="project" value="InterPro"/>
</dbReference>
<dbReference type="CDD" id="cd07377">
    <property type="entry name" value="WHTH_GntR"/>
    <property type="match status" value="1"/>
</dbReference>
<dbReference type="InterPro" id="IPR036388">
    <property type="entry name" value="WH-like_DNA-bd_sf"/>
</dbReference>
<reference evidence="5 6" key="1">
    <citation type="submission" date="2018-11" db="EMBL/GenBank/DDBJ databases">
        <title>Saccharopolyspora rhizosphaerae sp. nov., an actinomycete isolated from rhizosphere soil in Thailand.</title>
        <authorList>
            <person name="Intra B."/>
            <person name="Euanorasetr J."/>
            <person name="Take A."/>
            <person name="Inahashi Y."/>
            <person name="Mori M."/>
            <person name="Panbangred W."/>
            <person name="Matsumoto A."/>
        </authorList>
    </citation>
    <scope>NUCLEOTIDE SEQUENCE [LARGE SCALE GENOMIC DNA]</scope>
    <source>
        <strain evidence="5 6">H219</strain>
    </source>
</reference>
<keyword evidence="6" id="KW-1185">Reference proteome</keyword>
<dbReference type="InterPro" id="IPR000524">
    <property type="entry name" value="Tscrpt_reg_HTH_GntR"/>
</dbReference>
<evidence type="ECO:0000313" key="5">
    <source>
        <dbReference type="EMBL" id="RRO14344.1"/>
    </source>
</evidence>
<sequence>MRSLDRMTLRERALVALREAILTGRYGPGDHLGEVEIASQLSISRGTVREALRHLQQEGLVTPGVRGMLRVRSLTDEEVDELFRVRCALEGQAVAEIVESDQLPHLVAELNAALDKLEAATGDLNEQLEADLAFHAQLCELSGNSILLDTWRHLEGPIRVVVMSASSENRRFPMSAGHHRPIVEAIARGDADTAVRVLREHMQAAVTLLTAQA</sequence>
<dbReference type="AlphaFoldDB" id="A0A426JME8"/>
<dbReference type="InterPro" id="IPR036390">
    <property type="entry name" value="WH_DNA-bd_sf"/>
</dbReference>
<dbReference type="GO" id="GO:0003677">
    <property type="term" value="F:DNA binding"/>
    <property type="evidence" value="ECO:0007669"/>
    <property type="project" value="UniProtKB-KW"/>
</dbReference>
<dbReference type="Pfam" id="PF07729">
    <property type="entry name" value="FCD"/>
    <property type="match status" value="1"/>
</dbReference>
<evidence type="ECO:0000313" key="6">
    <source>
        <dbReference type="Proteomes" id="UP000274515"/>
    </source>
</evidence>
<keyword evidence="1" id="KW-0805">Transcription regulation</keyword>
<dbReference type="SUPFAM" id="SSF46785">
    <property type="entry name" value="Winged helix' DNA-binding domain"/>
    <property type="match status" value="1"/>
</dbReference>
<dbReference type="Gene3D" id="1.20.120.530">
    <property type="entry name" value="GntR ligand-binding domain-like"/>
    <property type="match status" value="1"/>
</dbReference>
<dbReference type="PANTHER" id="PTHR43537:SF45">
    <property type="entry name" value="GNTR FAMILY REGULATORY PROTEIN"/>
    <property type="match status" value="1"/>
</dbReference>
<comment type="caution">
    <text evidence="5">The sequence shown here is derived from an EMBL/GenBank/DDBJ whole genome shotgun (WGS) entry which is preliminary data.</text>
</comment>
<evidence type="ECO:0000256" key="1">
    <source>
        <dbReference type="ARBA" id="ARBA00023015"/>
    </source>
</evidence>
<dbReference type="PANTHER" id="PTHR43537">
    <property type="entry name" value="TRANSCRIPTIONAL REGULATOR, GNTR FAMILY"/>
    <property type="match status" value="1"/>
</dbReference>
<dbReference type="InterPro" id="IPR008920">
    <property type="entry name" value="TF_FadR/GntR_C"/>
</dbReference>
<protein>
    <submittedName>
        <fullName evidence="5">GntR family transcriptional regulator</fullName>
    </submittedName>
</protein>
<evidence type="ECO:0000256" key="3">
    <source>
        <dbReference type="ARBA" id="ARBA00023163"/>
    </source>
</evidence>
<gene>
    <name evidence="5" type="ORF">EIL87_21225</name>
</gene>
<dbReference type="PRINTS" id="PR00035">
    <property type="entry name" value="HTHGNTR"/>
</dbReference>
<dbReference type="EMBL" id="RSAA01000020">
    <property type="protein sequence ID" value="RRO14344.1"/>
    <property type="molecule type" value="Genomic_DNA"/>
</dbReference>
<name>A0A426JME8_9PSEU</name>
<dbReference type="SMART" id="SM00895">
    <property type="entry name" value="FCD"/>
    <property type="match status" value="1"/>
</dbReference>
<organism evidence="5 6">
    <name type="scientific">Saccharopolyspora rhizosphaerae</name>
    <dbReference type="NCBI Taxonomy" id="2492662"/>
    <lineage>
        <taxon>Bacteria</taxon>
        <taxon>Bacillati</taxon>
        <taxon>Actinomycetota</taxon>
        <taxon>Actinomycetes</taxon>
        <taxon>Pseudonocardiales</taxon>
        <taxon>Pseudonocardiaceae</taxon>
        <taxon>Saccharopolyspora</taxon>
    </lineage>
</organism>
<dbReference type="SMART" id="SM00345">
    <property type="entry name" value="HTH_GNTR"/>
    <property type="match status" value="1"/>
</dbReference>
<dbReference type="Proteomes" id="UP000274515">
    <property type="component" value="Unassembled WGS sequence"/>
</dbReference>
<keyword evidence="2" id="KW-0238">DNA-binding</keyword>
<dbReference type="SUPFAM" id="SSF48008">
    <property type="entry name" value="GntR ligand-binding domain-like"/>
    <property type="match status" value="1"/>
</dbReference>
<dbReference type="Pfam" id="PF00392">
    <property type="entry name" value="GntR"/>
    <property type="match status" value="1"/>
</dbReference>
<accession>A0A426JME8</accession>
<proteinExistence type="predicted"/>
<feature type="domain" description="HTH gntR-type" evidence="4">
    <location>
        <begin position="7"/>
        <end position="74"/>
    </location>
</feature>
<dbReference type="OrthoDB" id="5243844at2"/>